<evidence type="ECO:0000313" key="2">
    <source>
        <dbReference type="EMBL" id="MDH2393354.1"/>
    </source>
</evidence>
<protein>
    <submittedName>
        <fullName evidence="2">Excisionase family DNA-binding protein</fullName>
    </submittedName>
</protein>
<proteinExistence type="predicted"/>
<evidence type="ECO:0000313" key="3">
    <source>
        <dbReference type="Proteomes" id="UP001223144"/>
    </source>
</evidence>
<reference evidence="2 3" key="1">
    <citation type="submission" date="2023-04" db="EMBL/GenBank/DDBJ databases">
        <title>Streptomyces chengmaiensis sp. nov. isolated from the stem of mangrove plant in Hainan.</title>
        <authorList>
            <person name="Huang X."/>
            <person name="Zhou S."/>
            <person name="Chu X."/>
            <person name="Xie Y."/>
            <person name="Lin Y."/>
        </authorList>
    </citation>
    <scope>NUCLEOTIDE SEQUENCE [LARGE SCALE GENOMIC DNA]</scope>
    <source>
        <strain evidence="2 3">HNM0663</strain>
    </source>
</reference>
<dbReference type="RefSeq" id="WP_279932597.1">
    <property type="nucleotide sequence ID" value="NZ_JARWBG010000064.1"/>
</dbReference>
<dbReference type="Proteomes" id="UP001223144">
    <property type="component" value="Unassembled WGS sequence"/>
</dbReference>
<evidence type="ECO:0000259" key="1">
    <source>
        <dbReference type="Pfam" id="PF12728"/>
    </source>
</evidence>
<organism evidence="2 3">
    <name type="scientific">Streptomyces chengmaiensis</name>
    <dbReference type="NCBI Taxonomy" id="3040919"/>
    <lineage>
        <taxon>Bacteria</taxon>
        <taxon>Bacillati</taxon>
        <taxon>Actinomycetota</taxon>
        <taxon>Actinomycetes</taxon>
        <taxon>Kitasatosporales</taxon>
        <taxon>Streptomycetaceae</taxon>
        <taxon>Streptomyces</taxon>
    </lineage>
</organism>
<dbReference type="Pfam" id="PF12728">
    <property type="entry name" value="HTH_17"/>
    <property type="match status" value="1"/>
</dbReference>
<feature type="domain" description="Helix-turn-helix" evidence="1">
    <location>
        <begin position="93"/>
        <end position="136"/>
    </location>
</feature>
<sequence length="146" mass="15435">MSRHRADAEHLTRPDGSVIVPATVAGEVLRALVRDLTARVRADGGELSPRVRAVLYALHTAAQHADTFDSVTAPFDSTAATGTVPRPSGTVCVAEAAALMGCTPRHVRALIADGRLSAERVGARVWAIDADALDHYRHHRTGGTAQ</sequence>
<gene>
    <name evidence="2" type="ORF">QCN29_32240</name>
</gene>
<name>A0ABT6HZ84_9ACTN</name>
<dbReference type="GO" id="GO:0003677">
    <property type="term" value="F:DNA binding"/>
    <property type="evidence" value="ECO:0007669"/>
    <property type="project" value="UniProtKB-KW"/>
</dbReference>
<dbReference type="EMBL" id="JARWBG010000064">
    <property type="protein sequence ID" value="MDH2393354.1"/>
    <property type="molecule type" value="Genomic_DNA"/>
</dbReference>
<keyword evidence="2" id="KW-0238">DNA-binding</keyword>
<dbReference type="NCBIfam" id="TIGR01764">
    <property type="entry name" value="excise"/>
    <property type="match status" value="1"/>
</dbReference>
<keyword evidence="3" id="KW-1185">Reference proteome</keyword>
<accession>A0ABT6HZ84</accession>
<dbReference type="InterPro" id="IPR041657">
    <property type="entry name" value="HTH_17"/>
</dbReference>
<dbReference type="InterPro" id="IPR010093">
    <property type="entry name" value="SinI_DNA-bd"/>
</dbReference>
<comment type="caution">
    <text evidence="2">The sequence shown here is derived from an EMBL/GenBank/DDBJ whole genome shotgun (WGS) entry which is preliminary data.</text>
</comment>